<protein>
    <submittedName>
        <fullName evidence="3">Uncharacterized protein</fullName>
    </submittedName>
</protein>
<keyword evidence="2" id="KW-0812">Transmembrane</keyword>
<reference evidence="3" key="1">
    <citation type="submission" date="2025-08" db="UniProtKB">
        <authorList>
            <consortium name="Ensembl"/>
        </authorList>
    </citation>
    <scope>IDENTIFICATION</scope>
</reference>
<evidence type="ECO:0000313" key="3">
    <source>
        <dbReference type="Ensembl" id="ENSPTXP00000008545.1"/>
    </source>
</evidence>
<feature type="region of interest" description="Disordered" evidence="1">
    <location>
        <begin position="1"/>
        <end position="75"/>
    </location>
</feature>
<organism evidence="3 4">
    <name type="scientific">Pseudonaja textilis</name>
    <name type="common">Eastern brown snake</name>
    <dbReference type="NCBI Taxonomy" id="8673"/>
    <lineage>
        <taxon>Eukaryota</taxon>
        <taxon>Metazoa</taxon>
        <taxon>Chordata</taxon>
        <taxon>Craniata</taxon>
        <taxon>Vertebrata</taxon>
        <taxon>Euteleostomi</taxon>
        <taxon>Lepidosauria</taxon>
        <taxon>Squamata</taxon>
        <taxon>Bifurcata</taxon>
        <taxon>Unidentata</taxon>
        <taxon>Episquamata</taxon>
        <taxon>Toxicofera</taxon>
        <taxon>Serpentes</taxon>
        <taxon>Colubroidea</taxon>
        <taxon>Elapidae</taxon>
        <taxon>Hydrophiinae</taxon>
        <taxon>Pseudonaja</taxon>
    </lineage>
</organism>
<evidence type="ECO:0000313" key="4">
    <source>
        <dbReference type="Proteomes" id="UP000472273"/>
    </source>
</evidence>
<accession>A0A670YIY4</accession>
<dbReference type="Proteomes" id="UP000472273">
    <property type="component" value="Unplaced"/>
</dbReference>
<proteinExistence type="predicted"/>
<keyword evidence="2" id="KW-0472">Membrane</keyword>
<dbReference type="GeneTree" id="ENSGT00990000211170"/>
<feature type="compositionally biased region" description="Basic and acidic residues" evidence="1">
    <location>
        <begin position="10"/>
        <end position="63"/>
    </location>
</feature>
<reference evidence="3" key="2">
    <citation type="submission" date="2025-09" db="UniProtKB">
        <authorList>
            <consortium name="Ensembl"/>
        </authorList>
    </citation>
    <scope>IDENTIFICATION</scope>
</reference>
<keyword evidence="2" id="KW-1133">Transmembrane helix</keyword>
<dbReference type="Ensembl" id="ENSPTXT00000008842.1">
    <property type="protein sequence ID" value="ENSPTXP00000008545.1"/>
    <property type="gene ID" value="ENSPTXG00000006183.1"/>
</dbReference>
<evidence type="ECO:0000256" key="2">
    <source>
        <dbReference type="SAM" id="Phobius"/>
    </source>
</evidence>
<evidence type="ECO:0000256" key="1">
    <source>
        <dbReference type="SAM" id="MobiDB-lite"/>
    </source>
</evidence>
<feature type="transmembrane region" description="Helical" evidence="2">
    <location>
        <begin position="95"/>
        <end position="119"/>
    </location>
</feature>
<sequence length="186" mass="20761">MSLPSGNLEDAAKQRPKDSKMRREELDNPQPEGKRLKLGNEEGHLRKEGEEDREKSHLGREESGTQTDGEGQTDMLGKKVNMSQNFTIPLSSPIFSVKLGCFFSPFMFLPLLFSIYLGVNKKDYSIQGIRAALANSAADTKFAILSSLEGDLVLLTPYPYQCVSEMRVASCGINGWCMFWRALQTC</sequence>
<keyword evidence="4" id="KW-1185">Reference proteome</keyword>
<dbReference type="AlphaFoldDB" id="A0A670YIY4"/>
<name>A0A670YIY4_PSETE</name>